<dbReference type="InterPro" id="IPR009057">
    <property type="entry name" value="Homeodomain-like_sf"/>
</dbReference>
<keyword evidence="4 6" id="KW-0371">Homeobox</keyword>
<dbReference type="SMART" id="SM00389">
    <property type="entry name" value="HOX"/>
    <property type="match status" value="1"/>
</dbReference>
<feature type="DNA-binding region" description="Homeobox" evidence="6">
    <location>
        <begin position="238"/>
        <end position="298"/>
    </location>
</feature>
<evidence type="ECO:0000256" key="2">
    <source>
        <dbReference type="ARBA" id="ARBA00006317"/>
    </source>
</evidence>
<evidence type="ECO:0000256" key="3">
    <source>
        <dbReference type="ARBA" id="ARBA00023125"/>
    </source>
</evidence>
<evidence type="ECO:0000256" key="1">
    <source>
        <dbReference type="ARBA" id="ARBA00004123"/>
    </source>
</evidence>
<proteinExistence type="inferred from homology"/>
<dbReference type="RefSeq" id="XP_018322075.1">
    <property type="nucleotide sequence ID" value="XM_018466573.1"/>
</dbReference>
<dbReference type="STRING" id="224129.A0A1W4WPV6"/>
<evidence type="ECO:0000256" key="4">
    <source>
        <dbReference type="ARBA" id="ARBA00023155"/>
    </source>
</evidence>
<keyword evidence="3 6" id="KW-0238">DNA-binding</keyword>
<dbReference type="InterPro" id="IPR001356">
    <property type="entry name" value="HD"/>
</dbReference>
<dbReference type="GO" id="GO:0003677">
    <property type="term" value="F:DNA binding"/>
    <property type="evidence" value="ECO:0007669"/>
    <property type="project" value="UniProtKB-UniRule"/>
</dbReference>
<comment type="subcellular location">
    <subcellularLocation>
        <location evidence="1 6 7">Nucleus</location>
    </subcellularLocation>
</comment>
<evidence type="ECO:0000313" key="11">
    <source>
        <dbReference type="RefSeq" id="XP_018322075.1"/>
    </source>
</evidence>
<comment type="similarity">
    <text evidence="2">Belongs to the Abd-B homeobox family.</text>
</comment>
<feature type="compositionally biased region" description="Low complexity" evidence="8">
    <location>
        <begin position="200"/>
        <end position="215"/>
    </location>
</feature>
<dbReference type="PANTHER" id="PTHR45874">
    <property type="entry name" value="HOMEOBOX PROTEIN ABDOMINAL-B"/>
    <property type="match status" value="1"/>
</dbReference>
<feature type="region of interest" description="Disordered" evidence="8">
    <location>
        <begin position="35"/>
        <end position="75"/>
    </location>
</feature>
<dbReference type="KEGG" id="apln:108734862"/>
<dbReference type="GeneID" id="108734862"/>
<accession>A0A1W4WPV6</accession>
<dbReference type="GO" id="GO:0000981">
    <property type="term" value="F:DNA-binding transcription factor activity, RNA polymerase II-specific"/>
    <property type="evidence" value="ECO:0007669"/>
    <property type="project" value="InterPro"/>
</dbReference>
<name>A0A1W4WPV6_AGRPL</name>
<feature type="compositionally biased region" description="Polar residues" evidence="8">
    <location>
        <begin position="221"/>
        <end position="236"/>
    </location>
</feature>
<organism evidence="10 11">
    <name type="scientific">Agrilus planipennis</name>
    <name type="common">Emerald ash borer</name>
    <name type="synonym">Agrilus marcopoli</name>
    <dbReference type="NCBI Taxonomy" id="224129"/>
    <lineage>
        <taxon>Eukaryota</taxon>
        <taxon>Metazoa</taxon>
        <taxon>Ecdysozoa</taxon>
        <taxon>Arthropoda</taxon>
        <taxon>Hexapoda</taxon>
        <taxon>Insecta</taxon>
        <taxon>Pterygota</taxon>
        <taxon>Neoptera</taxon>
        <taxon>Endopterygota</taxon>
        <taxon>Coleoptera</taxon>
        <taxon>Polyphaga</taxon>
        <taxon>Elateriformia</taxon>
        <taxon>Buprestoidea</taxon>
        <taxon>Buprestidae</taxon>
        <taxon>Agrilinae</taxon>
        <taxon>Agrilus</taxon>
    </lineage>
</organism>
<evidence type="ECO:0000256" key="8">
    <source>
        <dbReference type="SAM" id="MobiDB-lite"/>
    </source>
</evidence>
<dbReference type="SUPFAM" id="SSF46689">
    <property type="entry name" value="Homeodomain-like"/>
    <property type="match status" value="1"/>
</dbReference>
<protein>
    <submittedName>
        <fullName evidence="11">Homeobox protein Hox-B4-like isoform X1</fullName>
    </submittedName>
</protein>
<keyword evidence="10" id="KW-1185">Reference proteome</keyword>
<dbReference type="GO" id="GO:0005634">
    <property type="term" value="C:nucleus"/>
    <property type="evidence" value="ECO:0007669"/>
    <property type="project" value="UniProtKB-SubCell"/>
</dbReference>
<feature type="region of interest" description="Disordered" evidence="8">
    <location>
        <begin position="198"/>
        <end position="237"/>
    </location>
</feature>
<evidence type="ECO:0000256" key="6">
    <source>
        <dbReference type="PROSITE-ProRule" id="PRU00108"/>
    </source>
</evidence>
<reference evidence="11" key="1">
    <citation type="submission" date="2025-08" db="UniProtKB">
        <authorList>
            <consortium name="RefSeq"/>
        </authorList>
    </citation>
    <scope>IDENTIFICATION</scope>
    <source>
        <tissue evidence="11">Entire body</tissue>
    </source>
</reference>
<feature type="compositionally biased region" description="Low complexity" evidence="8">
    <location>
        <begin position="144"/>
        <end position="158"/>
    </location>
</feature>
<dbReference type="PROSITE" id="PS00027">
    <property type="entry name" value="HOMEOBOX_1"/>
    <property type="match status" value="1"/>
</dbReference>
<dbReference type="PROSITE" id="PS50071">
    <property type="entry name" value="HOMEOBOX_2"/>
    <property type="match status" value="1"/>
</dbReference>
<dbReference type="Gene3D" id="1.10.10.60">
    <property type="entry name" value="Homeodomain-like"/>
    <property type="match status" value="1"/>
</dbReference>
<feature type="domain" description="Homeobox" evidence="9">
    <location>
        <begin position="236"/>
        <end position="297"/>
    </location>
</feature>
<feature type="region of interest" description="Disordered" evidence="8">
    <location>
        <begin position="139"/>
        <end position="158"/>
    </location>
</feature>
<sequence>MEGYNVNTNMFNYGNYDPELYNLYQTPLLDPFNTRPSSVSSYQTSGTPNSVDDLSEQSQLEQTFSPAPQSTSTEETQTYETQWTQPFLNSHYHGYYAQNTAAIAPYMRGYSPHWAAMGNYIMEHPWYRYNQNYLPVSLQQQNDTPSESTWSDNSSTSTFSIKGTVKQESADLCSENLEPEKLVPQSIKHFTNLPTEVLQSPSAHSSSSSSPSIPSDVIMSQPKNGNTTGNGQTKVSGRTKGKTVFTYEQRAILEKAFAEGNCYLARNKRILLAKQLKVDERNVRVWFQNRRVKAKRERERKLPIS</sequence>
<evidence type="ECO:0000313" key="10">
    <source>
        <dbReference type="Proteomes" id="UP000192223"/>
    </source>
</evidence>
<dbReference type="CDD" id="cd00086">
    <property type="entry name" value="homeodomain"/>
    <property type="match status" value="1"/>
</dbReference>
<dbReference type="Pfam" id="PF00046">
    <property type="entry name" value="Homeodomain"/>
    <property type="match status" value="1"/>
</dbReference>
<keyword evidence="5 6" id="KW-0539">Nucleus</keyword>
<feature type="compositionally biased region" description="Polar residues" evidence="8">
    <location>
        <begin position="35"/>
        <end position="68"/>
    </location>
</feature>
<dbReference type="Proteomes" id="UP000192223">
    <property type="component" value="Unplaced"/>
</dbReference>
<dbReference type="AlphaFoldDB" id="A0A1W4WPV6"/>
<gene>
    <name evidence="11" type="primary">LOC108734862</name>
</gene>
<dbReference type="InParanoid" id="A0A1W4WPV6"/>
<dbReference type="InterPro" id="IPR046333">
    <property type="entry name" value="HXA10/ABDB-like"/>
</dbReference>
<evidence type="ECO:0000256" key="5">
    <source>
        <dbReference type="ARBA" id="ARBA00023242"/>
    </source>
</evidence>
<evidence type="ECO:0000259" key="9">
    <source>
        <dbReference type="PROSITE" id="PS50071"/>
    </source>
</evidence>
<evidence type="ECO:0000256" key="7">
    <source>
        <dbReference type="RuleBase" id="RU000682"/>
    </source>
</evidence>
<dbReference type="InterPro" id="IPR017970">
    <property type="entry name" value="Homeobox_CS"/>
</dbReference>